<feature type="compositionally biased region" description="Basic residues" evidence="1">
    <location>
        <begin position="73"/>
        <end position="85"/>
    </location>
</feature>
<sequence>MLPNTATTSTSKASRITLPHLLLSPDEDLTDNTTSGALCCESASLAGVTRVGLPARWLPISGDPAQPTEKVKAWRRQGIRRRHGRGYGLTQ</sequence>
<evidence type="ECO:0000313" key="3">
    <source>
        <dbReference type="Proteomes" id="UP000642070"/>
    </source>
</evidence>
<dbReference type="EMBL" id="BMPI01000013">
    <property type="protein sequence ID" value="GGM27880.1"/>
    <property type="molecule type" value="Genomic_DNA"/>
</dbReference>
<gene>
    <name evidence="2" type="ORF">GCM10007977_031470</name>
</gene>
<organism evidence="2 3">
    <name type="scientific">Dactylosporangium sucinum</name>
    <dbReference type="NCBI Taxonomy" id="1424081"/>
    <lineage>
        <taxon>Bacteria</taxon>
        <taxon>Bacillati</taxon>
        <taxon>Actinomycetota</taxon>
        <taxon>Actinomycetes</taxon>
        <taxon>Micromonosporales</taxon>
        <taxon>Micromonosporaceae</taxon>
        <taxon>Dactylosporangium</taxon>
    </lineage>
</organism>
<name>A0A917TLL5_9ACTN</name>
<comment type="caution">
    <text evidence="2">The sequence shown here is derived from an EMBL/GenBank/DDBJ whole genome shotgun (WGS) entry which is preliminary data.</text>
</comment>
<reference evidence="2" key="1">
    <citation type="journal article" date="2014" name="Int. J. Syst. Evol. Microbiol.">
        <title>Complete genome sequence of Corynebacterium casei LMG S-19264T (=DSM 44701T), isolated from a smear-ripened cheese.</title>
        <authorList>
            <consortium name="US DOE Joint Genome Institute (JGI-PGF)"/>
            <person name="Walter F."/>
            <person name="Albersmeier A."/>
            <person name="Kalinowski J."/>
            <person name="Ruckert C."/>
        </authorList>
    </citation>
    <scope>NUCLEOTIDE SEQUENCE</scope>
    <source>
        <strain evidence="2">JCM 19831</strain>
    </source>
</reference>
<dbReference type="AlphaFoldDB" id="A0A917TLL5"/>
<protein>
    <submittedName>
        <fullName evidence="2">Uncharacterized protein</fullName>
    </submittedName>
</protein>
<evidence type="ECO:0000313" key="2">
    <source>
        <dbReference type="EMBL" id="GGM27880.1"/>
    </source>
</evidence>
<keyword evidence="3" id="KW-1185">Reference proteome</keyword>
<reference evidence="2" key="2">
    <citation type="submission" date="2020-09" db="EMBL/GenBank/DDBJ databases">
        <authorList>
            <person name="Sun Q."/>
            <person name="Ohkuma M."/>
        </authorList>
    </citation>
    <scope>NUCLEOTIDE SEQUENCE</scope>
    <source>
        <strain evidence="2">JCM 19831</strain>
    </source>
</reference>
<evidence type="ECO:0000256" key="1">
    <source>
        <dbReference type="SAM" id="MobiDB-lite"/>
    </source>
</evidence>
<accession>A0A917TLL5</accession>
<dbReference type="Proteomes" id="UP000642070">
    <property type="component" value="Unassembled WGS sequence"/>
</dbReference>
<feature type="region of interest" description="Disordered" evidence="1">
    <location>
        <begin position="64"/>
        <end position="91"/>
    </location>
</feature>
<proteinExistence type="predicted"/>